<evidence type="ECO:0000256" key="1">
    <source>
        <dbReference type="SAM" id="MobiDB-lite"/>
    </source>
</evidence>
<feature type="region of interest" description="Disordered" evidence="1">
    <location>
        <begin position="101"/>
        <end position="120"/>
    </location>
</feature>
<evidence type="ECO:0000313" key="3">
    <source>
        <dbReference type="EMBL" id="EQL00705.1"/>
    </source>
</evidence>
<evidence type="ECO:0000256" key="2">
    <source>
        <dbReference type="SAM" id="Phobius"/>
    </source>
</evidence>
<sequence length="188" mass="20893">MPWSLLTVNNNVSLISINVAPSSFLAAFIILLVFGALWVSVRIPFPALPRAVSLPALPSYRRLVTDRPAPRRALDDCDDKHKQRDDRLKKHALVLRADTAPPVAYPPAGHGRPARPPRRLLAGFRVPPKSHEHAPLVGPPQRAPNGGPRRLGHRFRRWLLAAGVAEPRQRRPESRLLAGGLYDRTDKV</sequence>
<evidence type="ECO:0000313" key="4">
    <source>
        <dbReference type="Proteomes" id="UP000019374"/>
    </source>
</evidence>
<gene>
    <name evidence="3" type="ORF">OCS_03582</name>
</gene>
<accession>T5A5H2</accession>
<feature type="transmembrane region" description="Helical" evidence="2">
    <location>
        <begin position="20"/>
        <end position="41"/>
    </location>
</feature>
<organism evidence="3 4">
    <name type="scientific">Ophiocordyceps sinensis (strain Co18 / CGMCC 3.14243)</name>
    <name type="common">Yarsagumba caterpillar fungus</name>
    <name type="synonym">Hirsutella sinensis</name>
    <dbReference type="NCBI Taxonomy" id="911162"/>
    <lineage>
        <taxon>Eukaryota</taxon>
        <taxon>Fungi</taxon>
        <taxon>Dikarya</taxon>
        <taxon>Ascomycota</taxon>
        <taxon>Pezizomycotina</taxon>
        <taxon>Sordariomycetes</taxon>
        <taxon>Hypocreomycetidae</taxon>
        <taxon>Hypocreales</taxon>
        <taxon>Ophiocordycipitaceae</taxon>
        <taxon>Ophiocordyceps</taxon>
    </lineage>
</organism>
<dbReference type="AlphaFoldDB" id="T5A5H2"/>
<proteinExistence type="predicted"/>
<dbReference type="Proteomes" id="UP000019374">
    <property type="component" value="Unassembled WGS sequence"/>
</dbReference>
<keyword evidence="2" id="KW-0812">Transmembrane</keyword>
<feature type="region of interest" description="Disordered" evidence="1">
    <location>
        <begin position="128"/>
        <end position="151"/>
    </location>
</feature>
<keyword evidence="2" id="KW-0472">Membrane</keyword>
<name>T5A5H2_OPHSC</name>
<keyword evidence="2" id="KW-1133">Transmembrane helix</keyword>
<dbReference type="HOGENOM" id="CLU_1441461_0_0_1"/>
<dbReference type="EMBL" id="KE652713">
    <property type="protein sequence ID" value="EQL00705.1"/>
    <property type="molecule type" value="Genomic_DNA"/>
</dbReference>
<protein>
    <submittedName>
        <fullName evidence="3">Uncharacterized protein</fullName>
    </submittedName>
</protein>
<reference evidence="3 4" key="1">
    <citation type="journal article" date="2013" name="Chin. Sci. Bull.">
        <title>Genome survey uncovers the secrets of sex and lifestyle in caterpillar fungus.</title>
        <authorList>
            <person name="Hu X."/>
            <person name="Zhang Y."/>
            <person name="Xiao G."/>
            <person name="Zheng P."/>
            <person name="Xia Y."/>
            <person name="Zhang X."/>
            <person name="St Leger R.J."/>
            <person name="Liu X."/>
            <person name="Wang C."/>
        </authorList>
    </citation>
    <scope>NUCLEOTIDE SEQUENCE [LARGE SCALE GENOMIC DNA]</scope>
    <source>
        <strain evidence="4">Co18 / CGMCC 3.14243</strain>
        <tissue evidence="3">Fruit-body</tissue>
    </source>
</reference>